<evidence type="ECO:0000313" key="2">
    <source>
        <dbReference type="EMBL" id="AIZ57000.1"/>
    </source>
</evidence>
<evidence type="ECO:0000259" key="1">
    <source>
        <dbReference type="Pfam" id="PF18477"/>
    </source>
</evidence>
<dbReference type="AlphaFoldDB" id="A0A0A7LCV4"/>
<dbReference type="RefSeq" id="WP_048112967.1">
    <property type="nucleotide sequence ID" value="NZ_CP010070.1"/>
</dbReference>
<dbReference type="GO" id="GO:0016787">
    <property type="term" value="F:hydrolase activity"/>
    <property type="evidence" value="ECO:0007669"/>
    <property type="project" value="UniProtKB-KW"/>
</dbReference>
<dbReference type="STRING" id="1577791.Mpt1_c11380"/>
<protein>
    <submittedName>
        <fullName evidence="2">VapC9 protein</fullName>
        <ecNumber evidence="2">3.1.-.-</ecNumber>
    </submittedName>
</protein>
<dbReference type="EC" id="3.1.-.-" evidence="2"/>
<name>A0A0A7LCV4_9ARCH</name>
<reference evidence="2 3" key="1">
    <citation type="journal article" date="2014" name="Appl. Environ. Microbiol.">
        <title>Comparative Genome Analysis of 'Candidatus Methanoplasma termitum' Indicates a New Mode of Energy Metabolism in the Seventh Order of Methanogens.</title>
        <authorList>
            <person name="Lang K."/>
            <person name="Schuldes J."/>
            <person name="Klingl A."/>
            <person name="Poehlein A."/>
            <person name="Daniel R."/>
            <person name="Brune A."/>
        </authorList>
    </citation>
    <scope>NUCLEOTIDE SEQUENCE [LARGE SCALE GENOMIC DNA]</scope>
    <source>
        <strain evidence="3">Mpt1</strain>
    </source>
</reference>
<keyword evidence="3" id="KW-1185">Reference proteome</keyword>
<proteinExistence type="predicted"/>
<organism evidence="2 3">
    <name type="scientific">Candidatus Methanoplasma termitum</name>
    <dbReference type="NCBI Taxonomy" id="1577791"/>
    <lineage>
        <taxon>Archaea</taxon>
        <taxon>Methanobacteriati</taxon>
        <taxon>Thermoplasmatota</taxon>
        <taxon>Thermoplasmata</taxon>
        <taxon>Methanomassiliicoccales</taxon>
        <taxon>Methanomassiliicoccaceae</taxon>
        <taxon>Candidatus Methanoplasma</taxon>
    </lineage>
</organism>
<accession>A0A0A7LCV4</accession>
<dbReference type="EMBL" id="CP010070">
    <property type="protein sequence ID" value="AIZ57000.1"/>
    <property type="molecule type" value="Genomic_DNA"/>
</dbReference>
<dbReference type="OrthoDB" id="15280at2157"/>
<dbReference type="Proteomes" id="UP000030787">
    <property type="component" value="Chromosome"/>
</dbReference>
<dbReference type="KEGG" id="mear:Mpt1_c11380"/>
<dbReference type="Gene3D" id="3.40.50.1010">
    <property type="entry name" value="5'-nuclease"/>
    <property type="match status" value="1"/>
</dbReference>
<dbReference type="GeneID" id="24818800"/>
<dbReference type="Pfam" id="PF18477">
    <property type="entry name" value="PIN_9"/>
    <property type="match status" value="1"/>
</dbReference>
<feature type="domain" description="VapC9 PIN-like" evidence="1">
    <location>
        <begin position="4"/>
        <end position="109"/>
    </location>
</feature>
<gene>
    <name evidence="2" type="primary">vapC9</name>
    <name evidence="2" type="ORF">Mpt1_c11380</name>
</gene>
<sequence length="119" mass="13253">MQTVVLDTNALLMPFEIKMNLDLELKGLLGDFRCVVPGPLIGELKHLDHKYAKAALQLARKYDIVQTTRSGDDAVIDVAIATNGYILTNDKKLRVAARKQQIPLIFLRSSTHLILEPAD</sequence>
<dbReference type="InterPro" id="IPR029060">
    <property type="entry name" value="PIN-like_dom_sf"/>
</dbReference>
<dbReference type="HOGENOM" id="CLU_107892_3_0_2"/>
<dbReference type="CDD" id="cd09879">
    <property type="entry name" value="PIN_VapC_AF0591-like"/>
    <property type="match status" value="1"/>
</dbReference>
<dbReference type="InterPro" id="IPR041120">
    <property type="entry name" value="PIN_9"/>
</dbReference>
<evidence type="ECO:0000313" key="3">
    <source>
        <dbReference type="Proteomes" id="UP000030787"/>
    </source>
</evidence>
<dbReference type="SUPFAM" id="SSF88723">
    <property type="entry name" value="PIN domain-like"/>
    <property type="match status" value="1"/>
</dbReference>
<keyword evidence="2" id="KW-0378">Hydrolase</keyword>